<reference evidence="1" key="1">
    <citation type="submission" date="2022-08" db="EMBL/GenBank/DDBJ databases">
        <authorList>
            <person name="Tistechok S."/>
            <person name="Samborskyy M."/>
            <person name="Roman I."/>
        </authorList>
    </citation>
    <scope>NUCLEOTIDE SEQUENCE</scope>
    <source>
        <strain evidence="1">DSM 103496</strain>
    </source>
</reference>
<dbReference type="Proteomes" id="UP001141259">
    <property type="component" value="Unassembled WGS sequence"/>
</dbReference>
<name>A0A9X3A6H1_9PSEU</name>
<organism evidence="1 2">
    <name type="scientific">Umezawaea endophytica</name>
    <dbReference type="NCBI Taxonomy" id="1654476"/>
    <lineage>
        <taxon>Bacteria</taxon>
        <taxon>Bacillati</taxon>
        <taxon>Actinomycetota</taxon>
        <taxon>Actinomycetes</taxon>
        <taxon>Pseudonocardiales</taxon>
        <taxon>Pseudonocardiaceae</taxon>
        <taxon>Umezawaea</taxon>
    </lineage>
</organism>
<keyword evidence="2" id="KW-1185">Reference proteome</keyword>
<dbReference type="EMBL" id="JANYMP010000057">
    <property type="protein sequence ID" value="MCS7484844.1"/>
    <property type="molecule type" value="Genomic_DNA"/>
</dbReference>
<gene>
    <name evidence="1" type="ORF">NZH93_49130</name>
</gene>
<dbReference type="RefSeq" id="WP_259630289.1">
    <property type="nucleotide sequence ID" value="NZ_JANYMP010000057.1"/>
</dbReference>
<protein>
    <submittedName>
        <fullName evidence="1">Uncharacterized protein</fullName>
    </submittedName>
</protein>
<dbReference type="AlphaFoldDB" id="A0A9X3A6H1"/>
<comment type="caution">
    <text evidence="1">The sequence shown here is derived from an EMBL/GenBank/DDBJ whole genome shotgun (WGS) entry which is preliminary data.</text>
</comment>
<proteinExistence type="predicted"/>
<accession>A0A9X3A6H1</accession>
<evidence type="ECO:0000313" key="1">
    <source>
        <dbReference type="EMBL" id="MCS7484844.1"/>
    </source>
</evidence>
<evidence type="ECO:0000313" key="2">
    <source>
        <dbReference type="Proteomes" id="UP001141259"/>
    </source>
</evidence>
<sequence length="154" mass="16671">MSENWFVVSRTSARADVRAQRIVDGARNHVPLQTMWPSEIHCAISAVAPVALDEVEDKEALHAASSPDDRIGQLTTRNPFIELTGRSAAAAAETHSDLRFGPVFVELAAPVRPSTPAAMHVRMVRTGVQDVPPRFVACLLVEQHFGGNPCPARA</sequence>